<evidence type="ECO:0000256" key="5">
    <source>
        <dbReference type="HAMAP-Rule" id="MF_00081"/>
    </source>
</evidence>
<dbReference type="Gene3D" id="3.30.450.40">
    <property type="match status" value="1"/>
</dbReference>
<proteinExistence type="inferred from homology"/>
<dbReference type="PATRIC" id="fig|1618983.3.peg.548"/>
<keyword evidence="3 5" id="KW-0346">Stress response</keyword>
<dbReference type="GO" id="GO:0003677">
    <property type="term" value="F:DNA binding"/>
    <property type="evidence" value="ECO:0007669"/>
    <property type="project" value="InterPro"/>
</dbReference>
<dbReference type="PANTHER" id="PTHR34824:SF1">
    <property type="entry name" value="HEAT-INDUCIBLE TRANSCRIPTION REPRESSOR HRCA"/>
    <property type="match status" value="1"/>
</dbReference>
<dbReference type="HAMAP" id="MF_00081">
    <property type="entry name" value="HrcA"/>
    <property type="match status" value="1"/>
</dbReference>
<dbReference type="GO" id="GO:0045892">
    <property type="term" value="P:negative regulation of DNA-templated transcription"/>
    <property type="evidence" value="ECO:0007669"/>
    <property type="project" value="UniProtKB-UniRule"/>
</dbReference>
<protein>
    <recommendedName>
        <fullName evidence="5">Heat-inducible transcription repressor HrcA</fullName>
    </recommendedName>
</protein>
<dbReference type="SUPFAM" id="SSF55781">
    <property type="entry name" value="GAF domain-like"/>
    <property type="match status" value="1"/>
</dbReference>
<dbReference type="AlphaFoldDB" id="A0A0G0XQB9"/>
<dbReference type="Gene3D" id="1.10.10.10">
    <property type="entry name" value="Winged helix-like DNA-binding domain superfamily/Winged helix DNA-binding domain"/>
    <property type="match status" value="1"/>
</dbReference>
<dbReference type="Proteomes" id="UP000033930">
    <property type="component" value="Unassembled WGS sequence"/>
</dbReference>
<comment type="function">
    <text evidence="5">Negative regulator of class I heat shock genes (grpE-dnaK-dnaJ and groELS operons). Prevents heat-shock induction of these operons.</text>
</comment>
<dbReference type="InterPro" id="IPR001034">
    <property type="entry name" value="DeoR_HTH"/>
</dbReference>
<dbReference type="InterPro" id="IPR021153">
    <property type="entry name" value="HrcA_C"/>
</dbReference>
<evidence type="ECO:0000313" key="9">
    <source>
        <dbReference type="Proteomes" id="UP000033930"/>
    </source>
</evidence>
<evidence type="ECO:0000256" key="3">
    <source>
        <dbReference type="ARBA" id="ARBA00023016"/>
    </source>
</evidence>
<evidence type="ECO:0000256" key="1">
    <source>
        <dbReference type="ARBA" id="ARBA00022491"/>
    </source>
</evidence>
<dbReference type="InterPro" id="IPR036388">
    <property type="entry name" value="WH-like_DNA-bd_sf"/>
</dbReference>
<dbReference type="InterPro" id="IPR002571">
    <property type="entry name" value="HrcA"/>
</dbReference>
<sequence>MLNQRQLSILSAIIEEHVQTAQPVASRTLVSKYAFSVSPATIRNDMAILEEAGFLRQPHTSAGRVPTEAGYRLYLEQPTSASRKVKSSEMQMQKAIANVSTPRELVQEMAQCLTRLSGEAAVASLDAGWNHYTGISKLFDKPEFSDVVTLRALSTIVDRFDQTLRDIFGDIDDDVNIWIGGENPFGEQIATMMVKYKLPNGMIGTLGLIGPMRMNYEKNICLLEQAKELLDSKL</sequence>
<feature type="domain" description="HTH deoR-type" evidence="7">
    <location>
        <begin position="34"/>
        <end position="61"/>
    </location>
</feature>
<accession>A0A0G0XQB9</accession>
<evidence type="ECO:0000259" key="6">
    <source>
        <dbReference type="Pfam" id="PF01628"/>
    </source>
</evidence>
<dbReference type="Pfam" id="PF01628">
    <property type="entry name" value="HrcA"/>
    <property type="match status" value="1"/>
</dbReference>
<dbReference type="InterPro" id="IPR036390">
    <property type="entry name" value="WH_DNA-bd_sf"/>
</dbReference>
<comment type="caution">
    <text evidence="8">The sequence shown here is derived from an EMBL/GenBank/DDBJ whole genome shotgun (WGS) entry which is preliminary data.</text>
</comment>
<dbReference type="SUPFAM" id="SSF46785">
    <property type="entry name" value="Winged helix' DNA-binding domain"/>
    <property type="match status" value="1"/>
</dbReference>
<name>A0A0G0XQB9_9BACT</name>
<evidence type="ECO:0000256" key="2">
    <source>
        <dbReference type="ARBA" id="ARBA00023015"/>
    </source>
</evidence>
<gene>
    <name evidence="5" type="primary">hrcA</name>
    <name evidence="8" type="ORF">UU50_C0011G0034</name>
</gene>
<dbReference type="InterPro" id="IPR029016">
    <property type="entry name" value="GAF-like_dom_sf"/>
</dbReference>
<comment type="similarity">
    <text evidence="5">Belongs to the HrcA family.</text>
</comment>
<keyword evidence="1 5" id="KW-0678">Repressor</keyword>
<evidence type="ECO:0000313" key="8">
    <source>
        <dbReference type="EMBL" id="KKR99055.1"/>
    </source>
</evidence>
<feature type="domain" description="Heat-inducible transcription repressor HrcA C-terminal" evidence="6">
    <location>
        <begin position="104"/>
        <end position="220"/>
    </location>
</feature>
<keyword evidence="2 5" id="KW-0805">Transcription regulation</keyword>
<dbReference type="GO" id="GO:0003700">
    <property type="term" value="F:DNA-binding transcription factor activity"/>
    <property type="evidence" value="ECO:0007669"/>
    <property type="project" value="InterPro"/>
</dbReference>
<dbReference type="Pfam" id="PF08220">
    <property type="entry name" value="HTH_DeoR"/>
    <property type="match status" value="1"/>
</dbReference>
<dbReference type="EMBL" id="LCAW01000011">
    <property type="protein sequence ID" value="KKR99055.1"/>
    <property type="molecule type" value="Genomic_DNA"/>
</dbReference>
<dbReference type="PANTHER" id="PTHR34824">
    <property type="entry name" value="HEAT-INDUCIBLE TRANSCRIPTION REPRESSOR HRCA"/>
    <property type="match status" value="1"/>
</dbReference>
<evidence type="ECO:0000256" key="4">
    <source>
        <dbReference type="ARBA" id="ARBA00023163"/>
    </source>
</evidence>
<reference evidence="8 9" key="1">
    <citation type="journal article" date="2015" name="Nature">
        <title>rRNA introns, odd ribosomes, and small enigmatic genomes across a large radiation of phyla.</title>
        <authorList>
            <person name="Brown C.T."/>
            <person name="Hug L.A."/>
            <person name="Thomas B.C."/>
            <person name="Sharon I."/>
            <person name="Castelle C.J."/>
            <person name="Singh A."/>
            <person name="Wilkins M.J."/>
            <person name="Williams K.H."/>
            <person name="Banfield J.F."/>
        </authorList>
    </citation>
    <scope>NUCLEOTIDE SEQUENCE [LARGE SCALE GENOMIC DNA]</scope>
</reference>
<keyword evidence="4 5" id="KW-0804">Transcription</keyword>
<evidence type="ECO:0000259" key="7">
    <source>
        <dbReference type="Pfam" id="PF08220"/>
    </source>
</evidence>
<organism evidence="8 9">
    <name type="scientific">Candidatus Uhrbacteria bacterium GW2011_GWC1_41_20</name>
    <dbReference type="NCBI Taxonomy" id="1618983"/>
    <lineage>
        <taxon>Bacteria</taxon>
        <taxon>Candidatus Uhriibacteriota</taxon>
    </lineage>
</organism>